<sequence>MQGSCHPPFFLTPNICHSFYCGGYVTSPSNGKGPSTFTFNVVVAGSSTGKGPSTQAHNFKQALTQAPIAQTDSNLEENQAKIAQFETENFFAWERQWTKTIVGYIVDENSMAKVADFGISRILPENVSSIITKVMGTFGYLNPEYRRTQTLNMKSDVYSYGVVLYVLITGKPAIINEIKVSDWVHEMLVKKQNVADLRFEGKYHKRSLEEAIQIARECTSSESTSRPTMSIVVSKLGACLDIDDTSSSSDRFLYSALHFLQYTE</sequence>
<comment type="catalytic activity">
    <reaction evidence="10">
        <text>L-threonyl-[protein] + ATP = O-phospho-L-threonyl-[protein] + ADP + H(+)</text>
        <dbReference type="Rhea" id="RHEA:46608"/>
        <dbReference type="Rhea" id="RHEA-COMP:11060"/>
        <dbReference type="Rhea" id="RHEA-COMP:11605"/>
        <dbReference type="ChEBI" id="CHEBI:15378"/>
        <dbReference type="ChEBI" id="CHEBI:30013"/>
        <dbReference type="ChEBI" id="CHEBI:30616"/>
        <dbReference type="ChEBI" id="CHEBI:61977"/>
        <dbReference type="ChEBI" id="CHEBI:456216"/>
        <dbReference type="EC" id="2.7.11.1"/>
    </reaction>
</comment>
<gene>
    <name evidence="13" type="ORF">QJS10_CPB18g00950</name>
</gene>
<evidence type="ECO:0000256" key="4">
    <source>
        <dbReference type="ARBA" id="ARBA00022679"/>
    </source>
</evidence>
<organism evidence="13 14">
    <name type="scientific">Acorus calamus</name>
    <name type="common">Sweet flag</name>
    <dbReference type="NCBI Taxonomy" id="4465"/>
    <lineage>
        <taxon>Eukaryota</taxon>
        <taxon>Viridiplantae</taxon>
        <taxon>Streptophyta</taxon>
        <taxon>Embryophyta</taxon>
        <taxon>Tracheophyta</taxon>
        <taxon>Spermatophyta</taxon>
        <taxon>Magnoliopsida</taxon>
        <taxon>Liliopsida</taxon>
        <taxon>Acoraceae</taxon>
        <taxon>Acorus</taxon>
    </lineage>
</organism>
<dbReference type="PANTHER" id="PTHR47982">
    <property type="entry name" value="PROLINE-RICH RECEPTOR-LIKE PROTEIN KINASE PERK4"/>
    <property type="match status" value="1"/>
</dbReference>
<evidence type="ECO:0000256" key="8">
    <source>
        <dbReference type="ARBA" id="ARBA00022989"/>
    </source>
</evidence>
<dbReference type="EC" id="2.7.11.1" evidence="2"/>
<keyword evidence="4" id="KW-0808">Transferase</keyword>
<evidence type="ECO:0000313" key="14">
    <source>
        <dbReference type="Proteomes" id="UP001180020"/>
    </source>
</evidence>
<dbReference type="InterPro" id="IPR047117">
    <property type="entry name" value="PERK1-13-like"/>
</dbReference>
<dbReference type="InterPro" id="IPR000719">
    <property type="entry name" value="Prot_kinase_dom"/>
</dbReference>
<dbReference type="PANTHER" id="PTHR47982:SF70">
    <property type="entry name" value="PROTEIN KINASE SUPERFAMILY PROTEIN"/>
    <property type="match status" value="1"/>
</dbReference>
<comment type="caution">
    <text evidence="13">The sequence shown here is derived from an EMBL/GenBank/DDBJ whole genome shotgun (WGS) entry which is preliminary data.</text>
</comment>
<evidence type="ECO:0000256" key="9">
    <source>
        <dbReference type="ARBA" id="ARBA00023136"/>
    </source>
</evidence>
<comment type="subcellular location">
    <subcellularLocation>
        <location evidence="1">Cell membrane</location>
        <topology evidence="1">Single-pass membrane protein</topology>
    </subcellularLocation>
</comment>
<reference evidence="13" key="2">
    <citation type="submission" date="2023-06" db="EMBL/GenBank/DDBJ databases">
        <authorList>
            <person name="Ma L."/>
            <person name="Liu K.-W."/>
            <person name="Li Z."/>
            <person name="Hsiao Y.-Y."/>
            <person name="Qi Y."/>
            <person name="Fu T."/>
            <person name="Tang G."/>
            <person name="Zhang D."/>
            <person name="Sun W.-H."/>
            <person name="Liu D.-K."/>
            <person name="Li Y."/>
            <person name="Chen G.-Z."/>
            <person name="Liu X.-D."/>
            <person name="Liao X.-Y."/>
            <person name="Jiang Y.-T."/>
            <person name="Yu X."/>
            <person name="Hao Y."/>
            <person name="Huang J."/>
            <person name="Zhao X.-W."/>
            <person name="Ke S."/>
            <person name="Chen Y.-Y."/>
            <person name="Wu W.-L."/>
            <person name="Hsu J.-L."/>
            <person name="Lin Y.-F."/>
            <person name="Huang M.-D."/>
            <person name="Li C.-Y."/>
            <person name="Huang L."/>
            <person name="Wang Z.-W."/>
            <person name="Zhao X."/>
            <person name="Zhong W.-Y."/>
            <person name="Peng D.-H."/>
            <person name="Ahmad S."/>
            <person name="Lan S."/>
            <person name="Zhang J.-S."/>
            <person name="Tsai W.-C."/>
            <person name="Van De Peer Y."/>
            <person name="Liu Z.-J."/>
        </authorList>
    </citation>
    <scope>NUCLEOTIDE SEQUENCE</scope>
    <source>
        <strain evidence="13">CP</strain>
        <tissue evidence="13">Leaves</tissue>
    </source>
</reference>
<comment type="catalytic activity">
    <reaction evidence="11">
        <text>L-seryl-[protein] + ATP = O-phospho-L-seryl-[protein] + ADP + H(+)</text>
        <dbReference type="Rhea" id="RHEA:17989"/>
        <dbReference type="Rhea" id="RHEA-COMP:9863"/>
        <dbReference type="Rhea" id="RHEA-COMP:11604"/>
        <dbReference type="ChEBI" id="CHEBI:15378"/>
        <dbReference type="ChEBI" id="CHEBI:29999"/>
        <dbReference type="ChEBI" id="CHEBI:30616"/>
        <dbReference type="ChEBI" id="CHEBI:83421"/>
        <dbReference type="ChEBI" id="CHEBI:456216"/>
        <dbReference type="EC" id="2.7.11.1"/>
    </reaction>
</comment>
<dbReference type="AlphaFoldDB" id="A0AAV9CNH0"/>
<dbReference type="GO" id="GO:0005886">
    <property type="term" value="C:plasma membrane"/>
    <property type="evidence" value="ECO:0007669"/>
    <property type="project" value="UniProtKB-SubCell"/>
</dbReference>
<keyword evidence="14" id="KW-1185">Reference proteome</keyword>
<evidence type="ECO:0000256" key="1">
    <source>
        <dbReference type="ARBA" id="ARBA00004162"/>
    </source>
</evidence>
<proteinExistence type="predicted"/>
<dbReference type="Gene3D" id="1.10.510.10">
    <property type="entry name" value="Transferase(Phosphotransferase) domain 1"/>
    <property type="match status" value="1"/>
</dbReference>
<keyword evidence="13" id="KW-0418">Kinase</keyword>
<name>A0AAV9CNH0_ACOCL</name>
<dbReference type="Proteomes" id="UP001180020">
    <property type="component" value="Unassembled WGS sequence"/>
</dbReference>
<keyword evidence="5" id="KW-0812">Transmembrane</keyword>
<evidence type="ECO:0000256" key="5">
    <source>
        <dbReference type="ARBA" id="ARBA00022692"/>
    </source>
</evidence>
<keyword evidence="13" id="KW-0675">Receptor</keyword>
<keyword evidence="7" id="KW-0067">ATP-binding</keyword>
<evidence type="ECO:0000256" key="3">
    <source>
        <dbReference type="ARBA" id="ARBA00022527"/>
    </source>
</evidence>
<dbReference type="Pfam" id="PF00069">
    <property type="entry name" value="Pkinase"/>
    <property type="match status" value="1"/>
</dbReference>
<feature type="domain" description="Protein kinase" evidence="12">
    <location>
        <begin position="1"/>
        <end position="253"/>
    </location>
</feature>
<protein>
    <recommendedName>
        <fullName evidence="2">non-specific serine/threonine protein kinase</fullName>
        <ecNumber evidence="2">2.7.11.1</ecNumber>
    </recommendedName>
</protein>
<evidence type="ECO:0000256" key="6">
    <source>
        <dbReference type="ARBA" id="ARBA00022741"/>
    </source>
</evidence>
<accession>A0AAV9CNH0</accession>
<dbReference type="PROSITE" id="PS50011">
    <property type="entry name" value="PROTEIN_KINASE_DOM"/>
    <property type="match status" value="1"/>
</dbReference>
<dbReference type="EMBL" id="JAUJYO010000018">
    <property type="protein sequence ID" value="KAK1290330.1"/>
    <property type="molecule type" value="Genomic_DNA"/>
</dbReference>
<evidence type="ECO:0000256" key="10">
    <source>
        <dbReference type="ARBA" id="ARBA00047899"/>
    </source>
</evidence>
<evidence type="ECO:0000256" key="7">
    <source>
        <dbReference type="ARBA" id="ARBA00022840"/>
    </source>
</evidence>
<evidence type="ECO:0000256" key="11">
    <source>
        <dbReference type="ARBA" id="ARBA00048679"/>
    </source>
</evidence>
<evidence type="ECO:0000313" key="13">
    <source>
        <dbReference type="EMBL" id="KAK1290330.1"/>
    </source>
</evidence>
<dbReference type="InterPro" id="IPR011009">
    <property type="entry name" value="Kinase-like_dom_sf"/>
</dbReference>
<reference evidence="13" key="1">
    <citation type="journal article" date="2023" name="Nat. Commun.">
        <title>Diploid and tetraploid genomes of Acorus and the evolution of monocots.</title>
        <authorList>
            <person name="Ma L."/>
            <person name="Liu K.W."/>
            <person name="Li Z."/>
            <person name="Hsiao Y.Y."/>
            <person name="Qi Y."/>
            <person name="Fu T."/>
            <person name="Tang G.D."/>
            <person name="Zhang D."/>
            <person name="Sun W.H."/>
            <person name="Liu D.K."/>
            <person name="Li Y."/>
            <person name="Chen G.Z."/>
            <person name="Liu X.D."/>
            <person name="Liao X.Y."/>
            <person name="Jiang Y.T."/>
            <person name="Yu X."/>
            <person name="Hao Y."/>
            <person name="Huang J."/>
            <person name="Zhao X.W."/>
            <person name="Ke S."/>
            <person name="Chen Y.Y."/>
            <person name="Wu W.L."/>
            <person name="Hsu J.L."/>
            <person name="Lin Y.F."/>
            <person name="Huang M.D."/>
            <person name="Li C.Y."/>
            <person name="Huang L."/>
            <person name="Wang Z.W."/>
            <person name="Zhao X."/>
            <person name="Zhong W.Y."/>
            <person name="Peng D.H."/>
            <person name="Ahmad S."/>
            <person name="Lan S."/>
            <person name="Zhang J.S."/>
            <person name="Tsai W.C."/>
            <person name="Van de Peer Y."/>
            <person name="Liu Z.J."/>
        </authorList>
    </citation>
    <scope>NUCLEOTIDE SEQUENCE</scope>
    <source>
        <strain evidence="13">CP</strain>
    </source>
</reference>
<dbReference type="GO" id="GO:0004674">
    <property type="term" value="F:protein serine/threonine kinase activity"/>
    <property type="evidence" value="ECO:0007669"/>
    <property type="project" value="UniProtKB-KW"/>
</dbReference>
<keyword evidence="8" id="KW-1133">Transmembrane helix</keyword>
<keyword evidence="9" id="KW-0472">Membrane</keyword>
<dbReference type="GO" id="GO:0005524">
    <property type="term" value="F:ATP binding"/>
    <property type="evidence" value="ECO:0007669"/>
    <property type="project" value="UniProtKB-KW"/>
</dbReference>
<keyword evidence="3" id="KW-0723">Serine/threonine-protein kinase</keyword>
<dbReference type="SUPFAM" id="SSF56112">
    <property type="entry name" value="Protein kinase-like (PK-like)"/>
    <property type="match status" value="1"/>
</dbReference>
<evidence type="ECO:0000256" key="2">
    <source>
        <dbReference type="ARBA" id="ARBA00012513"/>
    </source>
</evidence>
<keyword evidence="6" id="KW-0547">Nucleotide-binding</keyword>
<evidence type="ECO:0000259" key="12">
    <source>
        <dbReference type="PROSITE" id="PS50011"/>
    </source>
</evidence>